<proteinExistence type="predicted"/>
<keyword evidence="12" id="KW-0902">Two-component regulatory system</keyword>
<evidence type="ECO:0000313" key="18">
    <source>
        <dbReference type="EMBL" id="MBM6739131.1"/>
    </source>
</evidence>
<feature type="domain" description="HAMP" evidence="17">
    <location>
        <begin position="89"/>
        <end position="140"/>
    </location>
</feature>
<dbReference type="GO" id="GO:0016301">
    <property type="term" value="F:kinase activity"/>
    <property type="evidence" value="ECO:0007669"/>
    <property type="project" value="UniProtKB-KW"/>
</dbReference>
<evidence type="ECO:0000256" key="13">
    <source>
        <dbReference type="ARBA" id="ARBA00023136"/>
    </source>
</evidence>
<dbReference type="Gene3D" id="1.10.287.130">
    <property type="match status" value="1"/>
</dbReference>
<name>A0ABS2EC25_9FIRM</name>
<comment type="subcellular location">
    <subcellularLocation>
        <location evidence="2">Cell membrane</location>
        <topology evidence="2">Multi-pass membrane protein</topology>
    </subcellularLocation>
</comment>
<dbReference type="InterPro" id="IPR003660">
    <property type="entry name" value="HAMP_dom"/>
</dbReference>
<evidence type="ECO:0000256" key="9">
    <source>
        <dbReference type="ARBA" id="ARBA00022777"/>
    </source>
</evidence>
<keyword evidence="7 15" id="KW-0812">Transmembrane</keyword>
<dbReference type="InterPro" id="IPR036890">
    <property type="entry name" value="HATPase_C_sf"/>
</dbReference>
<evidence type="ECO:0000256" key="8">
    <source>
        <dbReference type="ARBA" id="ARBA00022741"/>
    </source>
</evidence>
<keyword evidence="13 15" id="KW-0472">Membrane</keyword>
<dbReference type="PANTHER" id="PTHR45528">
    <property type="entry name" value="SENSOR HISTIDINE KINASE CPXA"/>
    <property type="match status" value="1"/>
</dbReference>
<evidence type="ECO:0000256" key="4">
    <source>
        <dbReference type="ARBA" id="ARBA00022475"/>
    </source>
</evidence>
<dbReference type="PROSITE" id="PS50885">
    <property type="entry name" value="HAMP"/>
    <property type="match status" value="1"/>
</dbReference>
<dbReference type="InterPro" id="IPR050398">
    <property type="entry name" value="HssS/ArlS-like"/>
</dbReference>
<evidence type="ECO:0000313" key="19">
    <source>
        <dbReference type="Proteomes" id="UP000716906"/>
    </source>
</evidence>
<evidence type="ECO:0000256" key="11">
    <source>
        <dbReference type="ARBA" id="ARBA00022989"/>
    </source>
</evidence>
<organism evidence="18 19">
    <name type="scientific">Faecalicatena fissicatena</name>
    <dbReference type="NCBI Taxonomy" id="290055"/>
    <lineage>
        <taxon>Bacteria</taxon>
        <taxon>Bacillati</taxon>
        <taxon>Bacillota</taxon>
        <taxon>Clostridia</taxon>
        <taxon>Lachnospirales</taxon>
        <taxon>Lachnospiraceae</taxon>
        <taxon>Faecalicatena</taxon>
    </lineage>
</organism>
<evidence type="ECO:0000256" key="1">
    <source>
        <dbReference type="ARBA" id="ARBA00000085"/>
    </source>
</evidence>
<evidence type="ECO:0000256" key="7">
    <source>
        <dbReference type="ARBA" id="ARBA00022692"/>
    </source>
</evidence>
<dbReference type="SUPFAM" id="SSF55874">
    <property type="entry name" value="ATPase domain of HSP90 chaperone/DNA topoisomerase II/histidine kinase"/>
    <property type="match status" value="1"/>
</dbReference>
<evidence type="ECO:0000256" key="12">
    <source>
        <dbReference type="ARBA" id="ARBA00023012"/>
    </source>
</evidence>
<comment type="caution">
    <text evidence="18">The sequence shown here is derived from an EMBL/GenBank/DDBJ whole genome shotgun (WGS) entry which is preliminary data.</text>
</comment>
<feature type="coiled-coil region" evidence="14">
    <location>
        <begin position="124"/>
        <end position="151"/>
    </location>
</feature>
<protein>
    <recommendedName>
        <fullName evidence="3">histidine kinase</fullName>
        <ecNumber evidence="3">2.7.13.3</ecNumber>
    </recommendedName>
</protein>
<dbReference type="Gene3D" id="3.30.565.10">
    <property type="entry name" value="Histidine kinase-like ATPase, C-terminal domain"/>
    <property type="match status" value="1"/>
</dbReference>
<keyword evidence="10" id="KW-0067">ATP-binding</keyword>
<evidence type="ECO:0000256" key="15">
    <source>
        <dbReference type="SAM" id="Phobius"/>
    </source>
</evidence>
<dbReference type="EMBL" id="JACLYY010000016">
    <property type="protein sequence ID" value="MBM6739131.1"/>
    <property type="molecule type" value="Genomic_DNA"/>
</dbReference>
<keyword evidence="4" id="KW-1003">Cell membrane</keyword>
<feature type="domain" description="Histidine kinase" evidence="16">
    <location>
        <begin position="155"/>
        <end position="348"/>
    </location>
</feature>
<dbReference type="InterPro" id="IPR036097">
    <property type="entry name" value="HisK_dim/P_sf"/>
</dbReference>
<evidence type="ECO:0000256" key="2">
    <source>
        <dbReference type="ARBA" id="ARBA00004651"/>
    </source>
</evidence>
<evidence type="ECO:0000256" key="10">
    <source>
        <dbReference type="ARBA" id="ARBA00022840"/>
    </source>
</evidence>
<dbReference type="PROSITE" id="PS50109">
    <property type="entry name" value="HIS_KIN"/>
    <property type="match status" value="1"/>
</dbReference>
<evidence type="ECO:0000256" key="14">
    <source>
        <dbReference type="SAM" id="Coils"/>
    </source>
</evidence>
<dbReference type="PANTHER" id="PTHR45528:SF1">
    <property type="entry name" value="SENSOR HISTIDINE KINASE CPXA"/>
    <property type="match status" value="1"/>
</dbReference>
<dbReference type="EC" id="2.7.13.3" evidence="3"/>
<keyword evidence="11 15" id="KW-1133">Transmembrane helix</keyword>
<dbReference type="SUPFAM" id="SSF47384">
    <property type="entry name" value="Homodimeric domain of signal transducing histidine kinase"/>
    <property type="match status" value="1"/>
</dbReference>
<feature type="transmembrane region" description="Helical" evidence="15">
    <location>
        <begin position="20"/>
        <end position="39"/>
    </location>
</feature>
<dbReference type="CDD" id="cd00082">
    <property type="entry name" value="HisKA"/>
    <property type="match status" value="1"/>
</dbReference>
<gene>
    <name evidence="18" type="ORF">H7U36_13660</name>
</gene>
<evidence type="ECO:0000259" key="16">
    <source>
        <dbReference type="PROSITE" id="PS50109"/>
    </source>
</evidence>
<dbReference type="Proteomes" id="UP000716906">
    <property type="component" value="Unassembled WGS sequence"/>
</dbReference>
<keyword evidence="8" id="KW-0547">Nucleotide-binding</keyword>
<dbReference type="SMART" id="SM00388">
    <property type="entry name" value="HisKA"/>
    <property type="match status" value="1"/>
</dbReference>
<evidence type="ECO:0000256" key="3">
    <source>
        <dbReference type="ARBA" id="ARBA00012438"/>
    </source>
</evidence>
<keyword evidence="5" id="KW-0597">Phosphoprotein</keyword>
<reference evidence="18 19" key="1">
    <citation type="journal article" date="2021" name="Sci. Rep.">
        <title>The distribution of antibiotic resistance genes in chicken gut microbiota commensals.</title>
        <authorList>
            <person name="Juricova H."/>
            <person name="Matiasovicova J."/>
            <person name="Kubasova T."/>
            <person name="Cejkova D."/>
            <person name="Rychlik I."/>
        </authorList>
    </citation>
    <scope>NUCLEOTIDE SEQUENCE [LARGE SCALE GENOMIC DNA]</scope>
    <source>
        <strain evidence="18 19">An773</strain>
    </source>
</reference>
<evidence type="ECO:0000256" key="5">
    <source>
        <dbReference type="ARBA" id="ARBA00022553"/>
    </source>
</evidence>
<dbReference type="RefSeq" id="WP_205156339.1">
    <property type="nucleotide sequence ID" value="NZ_JACLYY010000016.1"/>
</dbReference>
<evidence type="ECO:0000259" key="17">
    <source>
        <dbReference type="PROSITE" id="PS50885"/>
    </source>
</evidence>
<evidence type="ECO:0000256" key="6">
    <source>
        <dbReference type="ARBA" id="ARBA00022679"/>
    </source>
</evidence>
<dbReference type="InterPro" id="IPR003661">
    <property type="entry name" value="HisK_dim/P_dom"/>
</dbReference>
<feature type="transmembrane region" description="Helical" evidence="15">
    <location>
        <begin position="66"/>
        <end position="88"/>
    </location>
</feature>
<comment type="catalytic activity">
    <reaction evidence="1">
        <text>ATP + protein L-histidine = ADP + protein N-phospho-L-histidine.</text>
        <dbReference type="EC" id="2.7.13.3"/>
    </reaction>
</comment>
<keyword evidence="14" id="KW-0175">Coiled coil</keyword>
<keyword evidence="6" id="KW-0808">Transferase</keyword>
<dbReference type="Pfam" id="PF00512">
    <property type="entry name" value="HisKA"/>
    <property type="match status" value="1"/>
</dbReference>
<accession>A0ABS2EC25</accession>
<sequence>MRIKRKPRPEKARKLSGEIFEYLVLSVIVSVFTFLFFYITSQSLVHVYLDQRQIRLEGILYGALEMWLRGLCIGAAVAVFVVLFLLLLGRRLSYLIRIINGVEKMQRQEEGQLPLEGEDELTRLAQSVNYLAAAQRELRRKEQEMKEAREAFIRSLSHDIRTPLTAMLSYTELMGKRERIPEEELRGYLELVRTRTVQVKELMDQLLEGKAGIWEKVEDIRFLVEQLAGQWEEMLEEGFSCRTDISGCGSFSGKADISALRRLMDNLASNVEKYADPAGEVELSVTSRGNTLIIFQKNRVRGELDPETESRLIGLKNIRQTAEAFDGGAEVHSDGGIYQIRITLHIPPCL</sequence>
<dbReference type="InterPro" id="IPR005467">
    <property type="entry name" value="His_kinase_dom"/>
</dbReference>
<keyword evidence="19" id="KW-1185">Reference proteome</keyword>
<keyword evidence="9 18" id="KW-0418">Kinase</keyword>